<dbReference type="CDD" id="cd00156">
    <property type="entry name" value="REC"/>
    <property type="match status" value="1"/>
</dbReference>
<sequence>MRMANRSVLVVEDDSLLRELLASALESKGYEVHSAGNVTDAKRIFRDIDPDGVVLDVDLGPGPNGFDFSQIVTSESPGTGVVFLTQLPDSRFASFDTHLLPTNIAYIRKSALADLRVLFDALDMAMRGQVAVEHRHDLDLNRPFANLTKKQIEVLQLMAQGKSNAQIAQARGSSLKATEDAIRRACTAIEIDGAQNGNSRASAVAKYLSVVGIRFTGDLITTEGL</sequence>
<dbReference type="InterPro" id="IPR051015">
    <property type="entry name" value="EvgA-like"/>
</dbReference>
<dbReference type="SMART" id="SM00448">
    <property type="entry name" value="REC"/>
    <property type="match status" value="1"/>
</dbReference>
<evidence type="ECO:0000313" key="3">
    <source>
        <dbReference type="EMBL" id="CAB4329705.1"/>
    </source>
</evidence>
<dbReference type="PROSITE" id="PS50110">
    <property type="entry name" value="RESPONSE_REGULATORY"/>
    <property type="match status" value="1"/>
</dbReference>
<dbReference type="InterPro" id="IPR036388">
    <property type="entry name" value="WH-like_DNA-bd_sf"/>
</dbReference>
<feature type="domain" description="Response regulatory" evidence="2">
    <location>
        <begin position="7"/>
        <end position="115"/>
    </location>
</feature>
<dbReference type="GO" id="GO:0006355">
    <property type="term" value="P:regulation of DNA-templated transcription"/>
    <property type="evidence" value="ECO:0007669"/>
    <property type="project" value="InterPro"/>
</dbReference>
<dbReference type="Pfam" id="PF00196">
    <property type="entry name" value="GerE"/>
    <property type="match status" value="1"/>
</dbReference>
<dbReference type="InterPro" id="IPR011006">
    <property type="entry name" value="CheY-like_superfamily"/>
</dbReference>
<protein>
    <submittedName>
        <fullName evidence="3">Unannotated protein</fullName>
    </submittedName>
</protein>
<dbReference type="InterPro" id="IPR016032">
    <property type="entry name" value="Sig_transdc_resp-reg_C-effctor"/>
</dbReference>
<keyword evidence="1" id="KW-0238">DNA-binding</keyword>
<dbReference type="EMBL" id="CAESAJ010000003">
    <property type="protein sequence ID" value="CAB4329705.1"/>
    <property type="molecule type" value="Genomic_DNA"/>
</dbReference>
<dbReference type="AlphaFoldDB" id="A0A6J5YGS8"/>
<organism evidence="3">
    <name type="scientific">freshwater metagenome</name>
    <dbReference type="NCBI Taxonomy" id="449393"/>
    <lineage>
        <taxon>unclassified sequences</taxon>
        <taxon>metagenomes</taxon>
        <taxon>ecological metagenomes</taxon>
    </lineage>
</organism>
<dbReference type="PANTHER" id="PTHR45566:SF2">
    <property type="entry name" value="NARL SUBFAMILY"/>
    <property type="match status" value="1"/>
</dbReference>
<dbReference type="Gene3D" id="1.10.10.10">
    <property type="entry name" value="Winged helix-like DNA-binding domain superfamily/Winged helix DNA-binding domain"/>
    <property type="match status" value="1"/>
</dbReference>
<dbReference type="SUPFAM" id="SSF52172">
    <property type="entry name" value="CheY-like"/>
    <property type="match status" value="1"/>
</dbReference>
<dbReference type="GO" id="GO:0000160">
    <property type="term" value="P:phosphorelay signal transduction system"/>
    <property type="evidence" value="ECO:0007669"/>
    <property type="project" value="InterPro"/>
</dbReference>
<dbReference type="Gene3D" id="3.40.50.2300">
    <property type="match status" value="1"/>
</dbReference>
<evidence type="ECO:0000259" key="2">
    <source>
        <dbReference type="PROSITE" id="PS50110"/>
    </source>
</evidence>
<name>A0A6J5YGS8_9ZZZZ</name>
<dbReference type="Pfam" id="PF00072">
    <property type="entry name" value="Response_reg"/>
    <property type="match status" value="1"/>
</dbReference>
<dbReference type="InterPro" id="IPR001789">
    <property type="entry name" value="Sig_transdc_resp-reg_receiver"/>
</dbReference>
<dbReference type="PANTHER" id="PTHR45566">
    <property type="entry name" value="HTH-TYPE TRANSCRIPTIONAL REGULATOR YHJB-RELATED"/>
    <property type="match status" value="1"/>
</dbReference>
<dbReference type="SMART" id="SM00421">
    <property type="entry name" value="HTH_LUXR"/>
    <property type="match status" value="1"/>
</dbReference>
<dbReference type="GO" id="GO:0003677">
    <property type="term" value="F:DNA binding"/>
    <property type="evidence" value="ECO:0007669"/>
    <property type="project" value="UniProtKB-KW"/>
</dbReference>
<evidence type="ECO:0000256" key="1">
    <source>
        <dbReference type="ARBA" id="ARBA00023125"/>
    </source>
</evidence>
<proteinExistence type="predicted"/>
<reference evidence="3" key="1">
    <citation type="submission" date="2020-05" db="EMBL/GenBank/DDBJ databases">
        <authorList>
            <person name="Chiriac C."/>
            <person name="Salcher M."/>
            <person name="Ghai R."/>
            <person name="Kavagutti S V."/>
        </authorList>
    </citation>
    <scope>NUCLEOTIDE SEQUENCE</scope>
</reference>
<dbReference type="InterPro" id="IPR000792">
    <property type="entry name" value="Tscrpt_reg_LuxR_C"/>
</dbReference>
<accession>A0A6J5YGS8</accession>
<dbReference type="SUPFAM" id="SSF46894">
    <property type="entry name" value="C-terminal effector domain of the bipartite response regulators"/>
    <property type="match status" value="1"/>
</dbReference>
<gene>
    <name evidence="3" type="ORF">UFOPK3770_00054</name>
</gene>